<organism evidence="5 6">
    <name type="scientific">Strigamia maritima</name>
    <name type="common">European centipede</name>
    <name type="synonym">Geophilus maritimus</name>
    <dbReference type="NCBI Taxonomy" id="126957"/>
    <lineage>
        <taxon>Eukaryota</taxon>
        <taxon>Metazoa</taxon>
        <taxon>Ecdysozoa</taxon>
        <taxon>Arthropoda</taxon>
        <taxon>Myriapoda</taxon>
        <taxon>Chilopoda</taxon>
        <taxon>Pleurostigmophora</taxon>
        <taxon>Geophilomorpha</taxon>
        <taxon>Linotaeniidae</taxon>
        <taxon>Strigamia</taxon>
    </lineage>
</organism>
<reference evidence="5" key="2">
    <citation type="submission" date="2015-02" db="UniProtKB">
        <authorList>
            <consortium name="EnsemblMetazoa"/>
        </authorList>
    </citation>
    <scope>IDENTIFICATION</scope>
</reference>
<dbReference type="SUPFAM" id="SSF56104">
    <property type="entry name" value="SAICAR synthase-like"/>
    <property type="match status" value="1"/>
</dbReference>
<dbReference type="GO" id="GO:0000828">
    <property type="term" value="F:inositol hexakisphosphate kinase activity"/>
    <property type="evidence" value="ECO:0007669"/>
    <property type="project" value="TreeGrafter"/>
</dbReference>
<sequence>MVYTYIVEMAEGNVEGESVISLQPFAHQVGGHAPIHLLDPGTICKPLITRELNFYRNIPKDIKPFTPHFKGVIQVSTMDRTNVVRLKSVSTSSGHRSLESESSDGKKQRKDYLRVKICSEGTWMTKYSSETSTRSFDDYWFKSSKQSSNVQHFLLLENVASHFYRPCVLDLKMGTRQHGDDASEEKRHRHIAKCAASTSANLGVRVCGMQVYQADVGAYICKDKYYGRTLDEEGFKSTLYWFFYNGFKLRVRVISRVIERLRHLYKAIEKQNSFRFFSSSLLLMYEGCDTKDINPGDELYSDSESEGAWAGESITGHYSQHSSCSEGDMSDPLLESSTEVDSTVCSSSRSLSKSIAEDPGAQVEVRMIDFAHTTFEGYVGDSQIHRGPDKGYLLGLDNLVKLLVEIKSEEEEGLGKD</sequence>
<dbReference type="HOGENOM" id="CLU_014862_0_0_1"/>
<dbReference type="GO" id="GO:0032958">
    <property type="term" value="P:inositol phosphate biosynthetic process"/>
    <property type="evidence" value="ECO:0007669"/>
    <property type="project" value="InterPro"/>
</dbReference>
<name>T1J8H9_STRMM</name>
<dbReference type="EC" id="2.7.-.-" evidence="4"/>
<dbReference type="EnsemblMetazoa" id="SMAR010011-RA">
    <property type="protein sequence ID" value="SMAR010011-PA"/>
    <property type="gene ID" value="SMAR010011"/>
</dbReference>
<dbReference type="AlphaFoldDB" id="T1J8H9"/>
<comment type="similarity">
    <text evidence="1 4">Belongs to the inositol phosphokinase (IPK) family.</text>
</comment>
<protein>
    <recommendedName>
        <fullName evidence="4">Kinase</fullName>
        <ecNumber evidence="4">2.7.-.-</ecNumber>
    </recommendedName>
</protein>
<evidence type="ECO:0000313" key="6">
    <source>
        <dbReference type="Proteomes" id="UP000014500"/>
    </source>
</evidence>
<evidence type="ECO:0000256" key="3">
    <source>
        <dbReference type="ARBA" id="ARBA00022777"/>
    </source>
</evidence>
<dbReference type="Gene3D" id="3.30.470.160">
    <property type="entry name" value="Inositol polyphosphate kinase"/>
    <property type="match status" value="1"/>
</dbReference>
<dbReference type="EMBL" id="JH431954">
    <property type="status" value="NOT_ANNOTATED_CDS"/>
    <property type="molecule type" value="Genomic_DNA"/>
</dbReference>
<evidence type="ECO:0000313" key="5">
    <source>
        <dbReference type="EnsemblMetazoa" id="SMAR010011-PA"/>
    </source>
</evidence>
<dbReference type="GO" id="GO:0005634">
    <property type="term" value="C:nucleus"/>
    <property type="evidence" value="ECO:0007669"/>
    <property type="project" value="TreeGrafter"/>
</dbReference>
<dbReference type="PANTHER" id="PTHR12400:SF21">
    <property type="entry name" value="KINASE"/>
    <property type="match status" value="1"/>
</dbReference>
<keyword evidence="2 4" id="KW-0808">Transferase</keyword>
<dbReference type="Proteomes" id="UP000014500">
    <property type="component" value="Unassembled WGS sequence"/>
</dbReference>
<dbReference type="PhylomeDB" id="T1J8H9"/>
<dbReference type="PANTHER" id="PTHR12400">
    <property type="entry name" value="INOSITOL POLYPHOSPHATE KINASE"/>
    <property type="match status" value="1"/>
</dbReference>
<evidence type="ECO:0000256" key="4">
    <source>
        <dbReference type="RuleBase" id="RU363090"/>
    </source>
</evidence>
<proteinExistence type="inferred from homology"/>
<evidence type="ECO:0000256" key="2">
    <source>
        <dbReference type="ARBA" id="ARBA00022679"/>
    </source>
</evidence>
<keyword evidence="3 4" id="KW-0418">Kinase</keyword>
<dbReference type="OMA" id="VMQASHT"/>
<dbReference type="Pfam" id="PF03770">
    <property type="entry name" value="IPK"/>
    <property type="match status" value="1"/>
</dbReference>
<dbReference type="eggNOG" id="KOG1620">
    <property type="taxonomic scope" value="Eukaryota"/>
</dbReference>
<reference evidence="6" key="1">
    <citation type="submission" date="2011-05" db="EMBL/GenBank/DDBJ databases">
        <authorList>
            <person name="Richards S.R."/>
            <person name="Qu J."/>
            <person name="Jiang H."/>
            <person name="Jhangiani S.N."/>
            <person name="Agravi P."/>
            <person name="Goodspeed R."/>
            <person name="Gross S."/>
            <person name="Mandapat C."/>
            <person name="Jackson L."/>
            <person name="Mathew T."/>
            <person name="Pu L."/>
            <person name="Thornton R."/>
            <person name="Saada N."/>
            <person name="Wilczek-Boney K.B."/>
            <person name="Lee S."/>
            <person name="Kovar C."/>
            <person name="Wu Y."/>
            <person name="Scherer S.E."/>
            <person name="Worley K.C."/>
            <person name="Muzny D.M."/>
            <person name="Gibbs R."/>
        </authorList>
    </citation>
    <scope>NUCLEOTIDE SEQUENCE</scope>
    <source>
        <strain evidence="6">Brora</strain>
    </source>
</reference>
<dbReference type="GO" id="GO:0005737">
    <property type="term" value="C:cytoplasm"/>
    <property type="evidence" value="ECO:0007669"/>
    <property type="project" value="TreeGrafter"/>
</dbReference>
<dbReference type="InterPro" id="IPR005522">
    <property type="entry name" value="IPK"/>
</dbReference>
<accession>T1J8H9</accession>
<dbReference type="GO" id="GO:0046854">
    <property type="term" value="P:phosphatidylinositol phosphate biosynthetic process"/>
    <property type="evidence" value="ECO:0007669"/>
    <property type="project" value="TreeGrafter"/>
</dbReference>
<evidence type="ECO:0000256" key="1">
    <source>
        <dbReference type="ARBA" id="ARBA00007374"/>
    </source>
</evidence>
<dbReference type="STRING" id="126957.T1J8H9"/>
<dbReference type="InterPro" id="IPR038286">
    <property type="entry name" value="IPK_sf"/>
</dbReference>
<keyword evidence="6" id="KW-1185">Reference proteome</keyword>